<dbReference type="Pfam" id="PF03808">
    <property type="entry name" value="Glyco_tran_WecG"/>
    <property type="match status" value="1"/>
</dbReference>
<dbReference type="PANTHER" id="PTHR43179">
    <property type="entry name" value="RHAMNOSYLTRANSFERASE WBBL"/>
    <property type="match status" value="1"/>
</dbReference>
<dbReference type="NCBIfam" id="TIGR00696">
    <property type="entry name" value="wecG_tagA_cpsF"/>
    <property type="match status" value="1"/>
</dbReference>
<feature type="compositionally biased region" description="Basic and acidic residues" evidence="5">
    <location>
        <begin position="905"/>
        <end position="915"/>
    </location>
</feature>
<sequence>MTLSGALRGIAHNSALIRPLNRLGRLPARSSAAGTAKVPLWVTLGGIKVGLLDAEPALELILARARAAAPPLAVASANLDHIGHFGEGSRWHGVLDDHQSGVEWLTLLDGSPLVKRAEVLTGRRWPRLAGSDIIEPILAAAEKRGFRIGLLGGTAEAHEMIRDRFGRELPGLTVAGSWAPSREELADVDQSGAIAAEIAAAGVEILLVCLGKPRQELWIKEYGNATGAGVLLAFGAVVDFLAGGRERAPGIVRDAGIEWAWRLALEPRRLARRYLVDGLAAYLALQRFSGQYHAEHAGPAKTGETWAAGAPRGSALQQPRRTGGFSSSTEHTDVAVIVVTYESSHVVRDLIAGLRLQTRDQSIKVIVADNSPSPATLESLAQETDVVAFSTGGNLGYAGGINAAIKRAGTAESFLILNPDLSAEPDSIRMLRQRMSEAAAGVVVPLLVDDDGSTYPSIRREPSVLRAFGDAAFGSRLAGRPDWLSEIDSDTDSYLHPHKVSWATGAALLIRRDVVEALGDWDERYFLYSEETDYFLRVRQNGWDVWFEPGSRMHHRRGGSGASAALNALLAVNRIRYARKHHSRSYASAFRFAVVLGALLRSPKVSNRGTLRAACSEASWGALPRAHRYVSGLASLAGSGFPPGAVIIPAHNEAAVIGRTLSLLAEPLSHDVLEVIVACNSCSDDTALIAAAVPGVQVIEVPVASKPAALNAGDAAATKWPRIYLDADVELTPAALRHTLEHLSAHNDPMCVRPACVYDTGGATLSVQAYYRARTRLHGNRTAMWGAGVYAMNKAGHDRLGTFPEHLTGDDLLIDRQYAGHEKQVLDCPPVVVRTPRSPRALLATLGRIYRGNAAQEGGIGSTTLATLLELIGSVRGPGSALDAAVYAGFSLAGRWLSLGSSGWGRDETSRKDTRLASSNRT</sequence>
<dbReference type="InterPro" id="IPR029044">
    <property type="entry name" value="Nucleotide-diphossugar_trans"/>
</dbReference>
<feature type="region of interest" description="Disordered" evidence="5">
    <location>
        <begin position="902"/>
        <end position="922"/>
    </location>
</feature>
<proteinExistence type="inferred from homology"/>
<dbReference type="PANTHER" id="PTHR43179:SF12">
    <property type="entry name" value="GALACTOFURANOSYLTRANSFERASE GLFT2"/>
    <property type="match status" value="1"/>
</dbReference>
<feature type="domain" description="Glycosyltransferase 2-like" evidence="6">
    <location>
        <begin position="336"/>
        <end position="518"/>
    </location>
</feature>
<name>A0A024H8X8_9MICC</name>
<evidence type="ECO:0000259" key="6">
    <source>
        <dbReference type="Pfam" id="PF00535"/>
    </source>
</evidence>
<dbReference type="SUPFAM" id="SSF53448">
    <property type="entry name" value="Nucleotide-diphospho-sugar transferases"/>
    <property type="match status" value="2"/>
</dbReference>
<dbReference type="CDD" id="cd06533">
    <property type="entry name" value="Glyco_transf_WecG_TagA"/>
    <property type="match status" value="1"/>
</dbReference>
<dbReference type="GO" id="GO:0016757">
    <property type="term" value="F:glycosyltransferase activity"/>
    <property type="evidence" value="ECO:0007669"/>
    <property type="project" value="UniProtKB-KW"/>
</dbReference>
<dbReference type="STRING" id="861266.ARTSIC4J27_4357"/>
<dbReference type="AlphaFoldDB" id="A0A024H8X8"/>
<reference evidence="8" key="1">
    <citation type="journal article" date="2014" name="Genome Announc.">
        <title>Genome Sequence of Arthrobacter siccitolerans 4J27, a Xeroprotectant-Producing Desiccation-Tolerant Microorganism.</title>
        <authorList>
            <person name="Manzanera M."/>
            <person name="Santa-Cruz-Calvo L."/>
            <person name="Vilchez J.I."/>
            <person name="Garcia-Fontana C."/>
            <person name="Silva-Castro G.A."/>
            <person name="Calvo C."/>
            <person name="Gonzalez-Lopez J."/>
        </authorList>
    </citation>
    <scope>NUCLEOTIDE SEQUENCE [LARGE SCALE GENOMIC DNA]</scope>
    <source>
        <strain evidence="8">4J27</strain>
    </source>
</reference>
<evidence type="ECO:0000256" key="2">
    <source>
        <dbReference type="ARBA" id="ARBA00006739"/>
    </source>
</evidence>
<comment type="similarity">
    <text evidence="2">Belongs to the glycosyltransferase 2 family.</text>
</comment>
<evidence type="ECO:0000313" key="8">
    <source>
        <dbReference type="Proteomes" id="UP000035722"/>
    </source>
</evidence>
<protein>
    <submittedName>
        <fullName evidence="7">Glycosyl transferase, WecB/TagA/CpsF family protein</fullName>
    </submittedName>
</protein>
<dbReference type="Pfam" id="PF00535">
    <property type="entry name" value="Glycos_transf_2"/>
    <property type="match status" value="2"/>
</dbReference>
<dbReference type="OrthoDB" id="9771846at2"/>
<evidence type="ECO:0000256" key="1">
    <source>
        <dbReference type="ARBA" id="ARBA00004776"/>
    </source>
</evidence>
<evidence type="ECO:0000256" key="4">
    <source>
        <dbReference type="ARBA" id="ARBA00022679"/>
    </source>
</evidence>
<keyword evidence="3" id="KW-0328">Glycosyltransferase</keyword>
<evidence type="ECO:0000256" key="3">
    <source>
        <dbReference type="ARBA" id="ARBA00022676"/>
    </source>
</evidence>
<dbReference type="InterPro" id="IPR001173">
    <property type="entry name" value="Glyco_trans_2-like"/>
</dbReference>
<keyword evidence="8" id="KW-1185">Reference proteome</keyword>
<dbReference type="InterPro" id="IPR004629">
    <property type="entry name" value="WecG_TagA_CpsF"/>
</dbReference>
<evidence type="ECO:0000313" key="7">
    <source>
        <dbReference type="EMBL" id="CCQ48352.1"/>
    </source>
</evidence>
<feature type="domain" description="Glycosyltransferase 2-like" evidence="6">
    <location>
        <begin position="646"/>
        <end position="771"/>
    </location>
</feature>
<accession>A0A024H8X8</accession>
<dbReference type="RefSeq" id="WP_083435582.1">
    <property type="nucleotide sequence ID" value="NZ_CAQI01000059.1"/>
</dbReference>
<comment type="caution">
    <text evidence="7">The sequence shown here is derived from an EMBL/GenBank/DDBJ whole genome shotgun (WGS) entry which is preliminary data.</text>
</comment>
<comment type="pathway">
    <text evidence="1">Cell wall biogenesis; cell wall polysaccharide biosynthesis.</text>
</comment>
<organism evidence="7 8">
    <name type="scientific">Pseudarthrobacter siccitolerans</name>
    <dbReference type="NCBI Taxonomy" id="861266"/>
    <lineage>
        <taxon>Bacteria</taxon>
        <taxon>Bacillati</taxon>
        <taxon>Actinomycetota</taxon>
        <taxon>Actinomycetes</taxon>
        <taxon>Micrococcales</taxon>
        <taxon>Micrococcaceae</taxon>
        <taxon>Pseudarthrobacter</taxon>
    </lineage>
</organism>
<evidence type="ECO:0000256" key="5">
    <source>
        <dbReference type="SAM" id="MobiDB-lite"/>
    </source>
</evidence>
<dbReference type="EMBL" id="CAQI01000059">
    <property type="protein sequence ID" value="CCQ48352.1"/>
    <property type="molecule type" value="Genomic_DNA"/>
</dbReference>
<dbReference type="Gene3D" id="3.90.550.10">
    <property type="entry name" value="Spore Coat Polysaccharide Biosynthesis Protein SpsA, Chain A"/>
    <property type="match status" value="2"/>
</dbReference>
<gene>
    <name evidence="7" type="primary">tagA</name>
    <name evidence="7" type="ORF">ARTSIC4J27_4357</name>
</gene>
<dbReference type="Proteomes" id="UP000035722">
    <property type="component" value="Unassembled WGS sequence"/>
</dbReference>
<keyword evidence="4 7" id="KW-0808">Transferase</keyword>